<dbReference type="PANTHER" id="PTHR31377">
    <property type="entry name" value="AGMATINE DEIMINASE-RELATED"/>
    <property type="match status" value="1"/>
</dbReference>
<protein>
    <submittedName>
        <fullName evidence="2">Agmatine deiminase family protein</fullName>
    </submittedName>
</protein>
<gene>
    <name evidence="2" type="ORF">RM553_03155</name>
</gene>
<dbReference type="EMBL" id="JAVRHQ010000002">
    <property type="protein sequence ID" value="MDT0641822.1"/>
    <property type="molecule type" value="Genomic_DNA"/>
</dbReference>
<sequence>MKKAKLENGKDLKIIELQCRKIFGSTECLAASYANFIILNKCVLVPTFNDAKDRKALSIFEECFPGRKVIGISCIDFIWGFGTLYCLSQQIPQ</sequence>
<dbReference type="PANTHER" id="PTHR31377:SF0">
    <property type="entry name" value="AGMATINE DEIMINASE-RELATED"/>
    <property type="match status" value="1"/>
</dbReference>
<comment type="caution">
    <text evidence="2">The sequence shown here is derived from an EMBL/GenBank/DDBJ whole genome shotgun (WGS) entry which is preliminary data.</text>
</comment>
<keyword evidence="3" id="KW-1185">Reference proteome</keyword>
<evidence type="ECO:0000313" key="3">
    <source>
        <dbReference type="Proteomes" id="UP001262889"/>
    </source>
</evidence>
<dbReference type="RefSeq" id="WP_311533530.1">
    <property type="nucleotide sequence ID" value="NZ_JAVRHQ010000002.1"/>
</dbReference>
<evidence type="ECO:0000313" key="2">
    <source>
        <dbReference type="EMBL" id="MDT0641822.1"/>
    </source>
</evidence>
<dbReference type="InterPro" id="IPR007466">
    <property type="entry name" value="Peptidyl-Arg-deiminase_porph"/>
</dbReference>
<accession>A0ABU3C663</accession>
<dbReference type="SUPFAM" id="SSF55909">
    <property type="entry name" value="Pentein"/>
    <property type="match status" value="1"/>
</dbReference>
<dbReference type="Gene3D" id="3.75.10.10">
    <property type="entry name" value="L-arginine/glycine Amidinotransferase, Chain A"/>
    <property type="match status" value="1"/>
</dbReference>
<keyword evidence="1" id="KW-0378">Hydrolase</keyword>
<reference evidence="2 3" key="1">
    <citation type="submission" date="2023-09" db="EMBL/GenBank/DDBJ databases">
        <authorList>
            <person name="Rey-Velasco X."/>
        </authorList>
    </citation>
    <scope>NUCLEOTIDE SEQUENCE [LARGE SCALE GENOMIC DNA]</scope>
    <source>
        <strain evidence="2 3">F363</strain>
    </source>
</reference>
<dbReference type="Pfam" id="PF04371">
    <property type="entry name" value="PAD_porph"/>
    <property type="match status" value="1"/>
</dbReference>
<dbReference type="Proteomes" id="UP001262889">
    <property type="component" value="Unassembled WGS sequence"/>
</dbReference>
<proteinExistence type="predicted"/>
<organism evidence="2 3">
    <name type="scientific">Autumnicola tepida</name>
    <dbReference type="NCBI Taxonomy" id="3075595"/>
    <lineage>
        <taxon>Bacteria</taxon>
        <taxon>Pseudomonadati</taxon>
        <taxon>Bacteroidota</taxon>
        <taxon>Flavobacteriia</taxon>
        <taxon>Flavobacteriales</taxon>
        <taxon>Flavobacteriaceae</taxon>
        <taxon>Autumnicola</taxon>
    </lineage>
</organism>
<evidence type="ECO:0000256" key="1">
    <source>
        <dbReference type="ARBA" id="ARBA00022801"/>
    </source>
</evidence>
<name>A0ABU3C663_9FLAO</name>